<evidence type="ECO:0000256" key="2">
    <source>
        <dbReference type="SAM" id="SignalP"/>
    </source>
</evidence>
<evidence type="ECO:0000256" key="1">
    <source>
        <dbReference type="SAM" id="MobiDB-lite"/>
    </source>
</evidence>
<dbReference type="SUPFAM" id="SSF49313">
    <property type="entry name" value="Cadherin-like"/>
    <property type="match status" value="1"/>
</dbReference>
<dbReference type="EMBL" id="JAVDVY010000002">
    <property type="protein sequence ID" value="MDR7134751.1"/>
    <property type="molecule type" value="Genomic_DNA"/>
</dbReference>
<dbReference type="PROSITE" id="PS50268">
    <property type="entry name" value="CADHERIN_2"/>
    <property type="match status" value="1"/>
</dbReference>
<dbReference type="Gene3D" id="2.60.40.60">
    <property type="entry name" value="Cadherins"/>
    <property type="match status" value="1"/>
</dbReference>
<dbReference type="PANTHER" id="PTHR19328">
    <property type="entry name" value="HEDGEHOG-INTERACTING PROTEIN"/>
    <property type="match status" value="1"/>
</dbReference>
<dbReference type="RefSeq" id="WP_310061620.1">
    <property type="nucleotide sequence ID" value="NZ_JAVDVY010000002.1"/>
</dbReference>
<dbReference type="Gene3D" id="2.120.10.30">
    <property type="entry name" value="TolB, C-terminal domain"/>
    <property type="match status" value="1"/>
</dbReference>
<keyword evidence="5" id="KW-1185">Reference proteome</keyword>
<comment type="caution">
    <text evidence="4">The sequence shown here is derived from an EMBL/GenBank/DDBJ whole genome shotgun (WGS) entry which is preliminary data.</text>
</comment>
<sequence length="549" mass="57417">MVLPMRTAWRVLTGMMLAAVIAACGGGGGGDGGGSTPPMGNRAPTITSSGAVSVPEETAGAFHTVTASDPDGNTLTFSLRGGTDEAQFRITSAGGLSFVTPPDFEAPADANRDNVYIVVVNVSDGSSNVMQTISVTVTDVVASGFRVRRVATGLDQPVFLAPVPDGTGRVFVVELPGRIRIMTPSTGATAPTLFLDVSGEVSIDGERGLLGFATAPDFNTSGRFFVYLTIRDGTIEVRQYRTLATDRNRADPATADAILRIPHSTFNNHNGGWIGFGPGDNLLYIAVGDGGGSGDPNNNAQNTNSLLGKILRIDPASDAFPSDPTRDYAIPAGNPFAAGGGAPEVWAYGLRNPFRNSFDPQTGNLFIGDVGQNAVEEIDLMRPGDAGANFGWPILEGTAPFRGGSTAGLTPPVAEYRHGSGDRQGNTVIGGHVFTGLVDSLRGLYIFADFVTPNVWSVPVSRLTVGTTLPASEFTVRNADFAPGAGAFTNIVSFGVDSTNNLYLVDLDGEIFVIERAASNTPTAASFRATPLQVLERAARGARKENRRQ</sequence>
<dbReference type="PROSITE" id="PS51257">
    <property type="entry name" value="PROKAR_LIPOPROTEIN"/>
    <property type="match status" value="1"/>
</dbReference>
<feature type="chain" id="PRO_5047375550" evidence="2">
    <location>
        <begin position="19"/>
        <end position="549"/>
    </location>
</feature>
<dbReference type="Proteomes" id="UP001251524">
    <property type="component" value="Unassembled WGS sequence"/>
</dbReference>
<dbReference type="PANTHER" id="PTHR19328:SF75">
    <property type="entry name" value="ALDOSE SUGAR DEHYDROGENASE YLII"/>
    <property type="match status" value="1"/>
</dbReference>
<gene>
    <name evidence="4" type="ORF">J2X06_001960</name>
</gene>
<feature type="region of interest" description="Disordered" evidence="1">
    <location>
        <begin position="29"/>
        <end position="48"/>
    </location>
</feature>
<accession>A0ABU1WAW7</accession>
<evidence type="ECO:0000313" key="5">
    <source>
        <dbReference type="Proteomes" id="UP001251524"/>
    </source>
</evidence>
<evidence type="ECO:0000313" key="4">
    <source>
        <dbReference type="EMBL" id="MDR7134751.1"/>
    </source>
</evidence>
<dbReference type="InterPro" id="IPR002126">
    <property type="entry name" value="Cadherin-like_dom"/>
</dbReference>
<dbReference type="InterPro" id="IPR011041">
    <property type="entry name" value="Quinoprot_gluc/sorb_DH_b-prop"/>
</dbReference>
<dbReference type="CDD" id="cd11304">
    <property type="entry name" value="Cadherin_repeat"/>
    <property type="match status" value="1"/>
</dbReference>
<name>A0ABU1WAW7_9GAMM</name>
<protein>
    <submittedName>
        <fullName evidence="4">Glucose/arabinose dehydrogenase</fullName>
    </submittedName>
</protein>
<dbReference type="InterPro" id="IPR015919">
    <property type="entry name" value="Cadherin-like_sf"/>
</dbReference>
<dbReference type="SUPFAM" id="SSF50952">
    <property type="entry name" value="Soluble quinoprotein glucose dehydrogenase"/>
    <property type="match status" value="1"/>
</dbReference>
<feature type="domain" description="Cadherin" evidence="3">
    <location>
        <begin position="46"/>
        <end position="159"/>
    </location>
</feature>
<feature type="signal peptide" evidence="2">
    <location>
        <begin position="1"/>
        <end position="18"/>
    </location>
</feature>
<reference evidence="4 5" key="1">
    <citation type="submission" date="2023-07" db="EMBL/GenBank/DDBJ databases">
        <title>Sorghum-associated microbial communities from plants grown in Nebraska, USA.</title>
        <authorList>
            <person name="Schachtman D."/>
        </authorList>
    </citation>
    <scope>NUCLEOTIDE SEQUENCE [LARGE SCALE GENOMIC DNA]</scope>
    <source>
        <strain evidence="4 5">BE198</strain>
    </source>
</reference>
<dbReference type="InterPro" id="IPR012938">
    <property type="entry name" value="Glc/Sorbosone_DH"/>
</dbReference>
<keyword evidence="2" id="KW-0732">Signal</keyword>
<evidence type="ECO:0000259" key="3">
    <source>
        <dbReference type="PROSITE" id="PS50268"/>
    </source>
</evidence>
<proteinExistence type="predicted"/>
<dbReference type="InterPro" id="IPR011042">
    <property type="entry name" value="6-blade_b-propeller_TolB-like"/>
</dbReference>
<dbReference type="Pfam" id="PF07995">
    <property type="entry name" value="GSDH"/>
    <property type="match status" value="1"/>
</dbReference>
<organism evidence="4 5">
    <name type="scientific">Lysobacter niastensis</name>
    <dbReference type="NCBI Taxonomy" id="380629"/>
    <lineage>
        <taxon>Bacteria</taxon>
        <taxon>Pseudomonadati</taxon>
        <taxon>Pseudomonadota</taxon>
        <taxon>Gammaproteobacteria</taxon>
        <taxon>Lysobacterales</taxon>
        <taxon>Lysobacteraceae</taxon>
        <taxon>Lysobacter</taxon>
    </lineage>
</organism>